<evidence type="ECO:0000256" key="4">
    <source>
        <dbReference type="ARBA" id="ARBA00022824"/>
    </source>
</evidence>
<dbReference type="InterPro" id="IPR039955">
    <property type="entry name" value="DTM1"/>
</dbReference>
<reference evidence="8" key="1">
    <citation type="submission" date="2022-07" db="EMBL/GenBank/DDBJ databases">
        <authorList>
            <person name="Macas J."/>
            <person name="Novak P."/>
            <person name="Neumann P."/>
        </authorList>
    </citation>
    <scope>NUCLEOTIDE SEQUENCE</scope>
</reference>
<comment type="subcellular location">
    <subcellularLocation>
        <location evidence="1">Endoplasmic reticulum membrane</location>
        <topology evidence="1">Multi-pass membrane protein</topology>
    </subcellularLocation>
</comment>
<accession>A0A9P0ZX23</accession>
<dbReference type="PANTHER" id="PTHR38354:SF2">
    <property type="entry name" value="SIGNAL PEPTIDASE COMPLEX-LIKE PROTEIN DTM1"/>
    <property type="match status" value="1"/>
</dbReference>
<keyword evidence="6 7" id="KW-0472">Membrane</keyword>
<dbReference type="PANTHER" id="PTHR38354">
    <property type="entry name" value="SIGNAL PEPTIDASE COMPLEX-LIKE PROTEIN DTM1"/>
    <property type="match status" value="1"/>
</dbReference>
<evidence type="ECO:0000313" key="8">
    <source>
        <dbReference type="EMBL" id="CAH9118456.1"/>
    </source>
</evidence>
<keyword evidence="9" id="KW-1185">Reference proteome</keyword>
<proteinExistence type="inferred from homology"/>
<dbReference type="EMBL" id="CAMAPE010000077">
    <property type="protein sequence ID" value="CAH9118456.1"/>
    <property type="molecule type" value="Genomic_DNA"/>
</dbReference>
<dbReference type="Proteomes" id="UP001152484">
    <property type="component" value="Unassembled WGS sequence"/>
</dbReference>
<evidence type="ECO:0000313" key="9">
    <source>
        <dbReference type="Proteomes" id="UP001152484"/>
    </source>
</evidence>
<keyword evidence="3 7" id="KW-0812">Transmembrane</keyword>
<dbReference type="InterPro" id="IPR009542">
    <property type="entry name" value="Spc1/SPCS1"/>
</dbReference>
<evidence type="ECO:0000256" key="3">
    <source>
        <dbReference type="ARBA" id="ARBA00022692"/>
    </source>
</evidence>
<dbReference type="GO" id="GO:0048658">
    <property type="term" value="P:anther wall tapetum development"/>
    <property type="evidence" value="ECO:0007669"/>
    <property type="project" value="InterPro"/>
</dbReference>
<organism evidence="8 9">
    <name type="scientific">Cuscuta europaea</name>
    <name type="common">European dodder</name>
    <dbReference type="NCBI Taxonomy" id="41803"/>
    <lineage>
        <taxon>Eukaryota</taxon>
        <taxon>Viridiplantae</taxon>
        <taxon>Streptophyta</taxon>
        <taxon>Embryophyta</taxon>
        <taxon>Tracheophyta</taxon>
        <taxon>Spermatophyta</taxon>
        <taxon>Magnoliopsida</taxon>
        <taxon>eudicotyledons</taxon>
        <taxon>Gunneridae</taxon>
        <taxon>Pentapetalae</taxon>
        <taxon>asterids</taxon>
        <taxon>lamiids</taxon>
        <taxon>Solanales</taxon>
        <taxon>Convolvulaceae</taxon>
        <taxon>Cuscuteae</taxon>
        <taxon>Cuscuta</taxon>
        <taxon>Cuscuta subgen. Cuscuta</taxon>
    </lineage>
</organism>
<evidence type="ECO:0000256" key="5">
    <source>
        <dbReference type="ARBA" id="ARBA00022989"/>
    </source>
</evidence>
<name>A0A9P0ZX23_CUSEU</name>
<comment type="caution">
    <text evidence="8">The sequence shown here is derived from an EMBL/GenBank/DDBJ whole genome shotgun (WGS) entry which is preliminary data.</text>
</comment>
<evidence type="ECO:0000256" key="7">
    <source>
        <dbReference type="SAM" id="Phobius"/>
    </source>
</evidence>
<feature type="transmembrane region" description="Helical" evidence="7">
    <location>
        <begin position="34"/>
        <end position="51"/>
    </location>
</feature>
<dbReference type="GO" id="GO:0005787">
    <property type="term" value="C:signal peptidase complex"/>
    <property type="evidence" value="ECO:0007669"/>
    <property type="project" value="InterPro"/>
</dbReference>
<dbReference type="Pfam" id="PF06645">
    <property type="entry name" value="SPC12"/>
    <property type="match status" value="1"/>
</dbReference>
<dbReference type="OrthoDB" id="1861824at2759"/>
<evidence type="ECO:0008006" key="10">
    <source>
        <dbReference type="Google" id="ProtNLM"/>
    </source>
</evidence>
<dbReference type="AlphaFoldDB" id="A0A9P0ZX23"/>
<keyword evidence="4" id="KW-0256">Endoplasmic reticulum</keyword>
<sequence length="114" mass="13039">MKDDAVLRASVCWVGAAVVLTGIYTHYSFKKMAATYLFGMFAVCAVMLPDWDFFDRLVSQWFTPLTLISPNQSPSKHSPPSSHRFRFYPVRTAIYAAMYGVGFYKWWTFVISSS</sequence>
<evidence type="ECO:0000256" key="1">
    <source>
        <dbReference type="ARBA" id="ARBA00004477"/>
    </source>
</evidence>
<feature type="transmembrane region" description="Helical" evidence="7">
    <location>
        <begin position="88"/>
        <end position="107"/>
    </location>
</feature>
<feature type="transmembrane region" description="Helical" evidence="7">
    <location>
        <begin position="6"/>
        <end position="27"/>
    </location>
</feature>
<evidence type="ECO:0000256" key="6">
    <source>
        <dbReference type="ARBA" id="ARBA00023136"/>
    </source>
</evidence>
<evidence type="ECO:0000256" key="2">
    <source>
        <dbReference type="ARBA" id="ARBA00005245"/>
    </source>
</evidence>
<dbReference type="GO" id="GO:0006465">
    <property type="term" value="P:signal peptide processing"/>
    <property type="evidence" value="ECO:0007669"/>
    <property type="project" value="InterPro"/>
</dbReference>
<gene>
    <name evidence="8" type="ORF">CEURO_LOCUS21919</name>
</gene>
<protein>
    <recommendedName>
        <fullName evidence="10">Signal peptidase complex-like protein DTM1</fullName>
    </recommendedName>
</protein>
<comment type="similarity">
    <text evidence="2">Belongs to the SPCS1 family.</text>
</comment>
<keyword evidence="5 7" id="KW-1133">Transmembrane helix</keyword>